<protein>
    <submittedName>
        <fullName evidence="2">Uncharacterized protein</fullName>
    </submittedName>
</protein>
<proteinExistence type="predicted"/>
<keyword evidence="3" id="KW-1185">Reference proteome</keyword>
<keyword evidence="1" id="KW-0472">Membrane</keyword>
<name>A0ABR7LFM2_9PSEU</name>
<dbReference type="Proteomes" id="UP000734823">
    <property type="component" value="Unassembled WGS sequence"/>
</dbReference>
<dbReference type="RefSeq" id="WP_187224434.1">
    <property type="nucleotide sequence ID" value="NZ_JABVED010000028.1"/>
</dbReference>
<comment type="caution">
    <text evidence="2">The sequence shown here is derived from an EMBL/GenBank/DDBJ whole genome shotgun (WGS) entry which is preliminary data.</text>
</comment>
<reference evidence="2 3" key="1">
    <citation type="submission" date="2020-06" db="EMBL/GenBank/DDBJ databases">
        <title>Actinokineospora xiongansis sp. nov., isolated from soil of Baiyangdian.</title>
        <authorList>
            <person name="Zhang X."/>
        </authorList>
    </citation>
    <scope>NUCLEOTIDE SEQUENCE [LARGE SCALE GENOMIC DNA]</scope>
    <source>
        <strain evidence="2 3">HBU206404</strain>
    </source>
</reference>
<dbReference type="EMBL" id="JABVED010000028">
    <property type="protein sequence ID" value="MBC6451362.1"/>
    <property type="molecule type" value="Genomic_DNA"/>
</dbReference>
<evidence type="ECO:0000256" key="1">
    <source>
        <dbReference type="SAM" id="Phobius"/>
    </source>
</evidence>
<keyword evidence="1" id="KW-1133">Transmembrane helix</keyword>
<gene>
    <name evidence="2" type="ORF">GPZ80_29805</name>
</gene>
<feature type="transmembrane region" description="Helical" evidence="1">
    <location>
        <begin position="12"/>
        <end position="30"/>
    </location>
</feature>
<keyword evidence="1" id="KW-0812">Transmembrane</keyword>
<sequence>MTRREMSAAGRRAQFALVILVMGVIERWHAELDRRWRIVRSTKDSGMETLDKVIIAGITVAIALAGGLLLWNAFNKHSGPLK</sequence>
<evidence type="ECO:0000313" key="2">
    <source>
        <dbReference type="EMBL" id="MBC6451362.1"/>
    </source>
</evidence>
<organism evidence="2 3">
    <name type="scientific">Actinokineospora xionganensis</name>
    <dbReference type="NCBI Taxonomy" id="2684470"/>
    <lineage>
        <taxon>Bacteria</taxon>
        <taxon>Bacillati</taxon>
        <taxon>Actinomycetota</taxon>
        <taxon>Actinomycetes</taxon>
        <taxon>Pseudonocardiales</taxon>
        <taxon>Pseudonocardiaceae</taxon>
        <taxon>Actinokineospora</taxon>
    </lineage>
</organism>
<accession>A0ABR7LFM2</accession>
<evidence type="ECO:0000313" key="3">
    <source>
        <dbReference type="Proteomes" id="UP000734823"/>
    </source>
</evidence>
<feature type="transmembrane region" description="Helical" evidence="1">
    <location>
        <begin position="53"/>
        <end position="74"/>
    </location>
</feature>